<evidence type="ECO:0000313" key="3">
    <source>
        <dbReference type="Proteomes" id="UP000579250"/>
    </source>
</evidence>
<organism evidence="2 3">
    <name type="scientific">Actinomadura latina</name>
    <dbReference type="NCBI Taxonomy" id="163603"/>
    <lineage>
        <taxon>Bacteria</taxon>
        <taxon>Bacillati</taxon>
        <taxon>Actinomycetota</taxon>
        <taxon>Actinomycetes</taxon>
        <taxon>Streptosporangiales</taxon>
        <taxon>Thermomonosporaceae</taxon>
        <taxon>Actinomadura</taxon>
    </lineage>
</organism>
<keyword evidence="1" id="KW-0472">Membrane</keyword>
<accession>A0A846ZEW7</accession>
<dbReference type="EMBL" id="JAAXPI010000143">
    <property type="protein sequence ID" value="NKZ09243.1"/>
    <property type="molecule type" value="Genomic_DNA"/>
</dbReference>
<proteinExistence type="predicted"/>
<feature type="transmembrane region" description="Helical" evidence="1">
    <location>
        <begin position="21"/>
        <end position="42"/>
    </location>
</feature>
<comment type="caution">
    <text evidence="2">The sequence shown here is derived from an EMBL/GenBank/DDBJ whole genome shotgun (WGS) entry which is preliminary data.</text>
</comment>
<sequence length="45" mass="4650">QVAALPGRATALVKLVNLRRFLRAAPVAAAAVAGVVVGRITARKR</sequence>
<feature type="non-terminal residue" evidence="2">
    <location>
        <position position="1"/>
    </location>
</feature>
<keyword evidence="1" id="KW-1133">Transmembrane helix</keyword>
<dbReference type="Proteomes" id="UP000579250">
    <property type="component" value="Unassembled WGS sequence"/>
</dbReference>
<protein>
    <submittedName>
        <fullName evidence="2">Uncharacterized protein</fullName>
    </submittedName>
</protein>
<name>A0A846ZEW7_9ACTN</name>
<gene>
    <name evidence="2" type="ORF">HGB48_36740</name>
</gene>
<reference evidence="2 3" key="1">
    <citation type="submission" date="2020-04" db="EMBL/GenBank/DDBJ databases">
        <title>MicrobeNet Type strains.</title>
        <authorList>
            <person name="Nicholson A.C."/>
        </authorList>
    </citation>
    <scope>NUCLEOTIDE SEQUENCE [LARGE SCALE GENOMIC DNA]</scope>
    <source>
        <strain evidence="2 3">ATCC BAA-277</strain>
    </source>
</reference>
<dbReference type="AlphaFoldDB" id="A0A846ZEW7"/>
<keyword evidence="1" id="KW-0812">Transmembrane</keyword>
<evidence type="ECO:0000256" key="1">
    <source>
        <dbReference type="SAM" id="Phobius"/>
    </source>
</evidence>
<keyword evidence="3" id="KW-1185">Reference proteome</keyword>
<evidence type="ECO:0000313" key="2">
    <source>
        <dbReference type="EMBL" id="NKZ09243.1"/>
    </source>
</evidence>